<evidence type="ECO:0000256" key="6">
    <source>
        <dbReference type="SAM" id="Phobius"/>
    </source>
</evidence>
<dbReference type="Proteomes" id="UP000886818">
    <property type="component" value="Chromosome"/>
</dbReference>
<feature type="transmembrane region" description="Helical" evidence="6">
    <location>
        <begin position="119"/>
        <end position="137"/>
    </location>
</feature>
<feature type="domain" description="EamA" evidence="7">
    <location>
        <begin position="3"/>
        <end position="133"/>
    </location>
</feature>
<evidence type="ECO:0000313" key="9">
    <source>
        <dbReference type="Proteomes" id="UP000886818"/>
    </source>
</evidence>
<evidence type="ECO:0000313" key="8">
    <source>
        <dbReference type="EMBL" id="QXM05621.1"/>
    </source>
</evidence>
<evidence type="ECO:0000256" key="4">
    <source>
        <dbReference type="ARBA" id="ARBA00022989"/>
    </source>
</evidence>
<keyword evidence="9" id="KW-1185">Reference proteome</keyword>
<evidence type="ECO:0000259" key="7">
    <source>
        <dbReference type="Pfam" id="PF00892"/>
    </source>
</evidence>
<feature type="transmembrane region" description="Helical" evidence="6">
    <location>
        <begin position="143"/>
        <end position="162"/>
    </location>
</feature>
<evidence type="ECO:0000256" key="1">
    <source>
        <dbReference type="ARBA" id="ARBA00004141"/>
    </source>
</evidence>
<protein>
    <submittedName>
        <fullName evidence="8">DMT family transporter</fullName>
    </submittedName>
</protein>
<dbReference type="RefSeq" id="WP_218282319.1">
    <property type="nucleotide sequence ID" value="NZ_CP078093.1"/>
</dbReference>
<name>A0ABX8R9Z6_9CLOT</name>
<feature type="transmembrane region" description="Helical" evidence="6">
    <location>
        <begin position="227"/>
        <end position="250"/>
    </location>
</feature>
<organism evidence="8 9">
    <name type="scientific">Crassaminicella indica</name>
    <dbReference type="NCBI Taxonomy" id="2855394"/>
    <lineage>
        <taxon>Bacteria</taxon>
        <taxon>Bacillati</taxon>
        <taxon>Bacillota</taxon>
        <taxon>Clostridia</taxon>
        <taxon>Eubacteriales</taxon>
        <taxon>Clostridiaceae</taxon>
        <taxon>Crassaminicella</taxon>
    </lineage>
</organism>
<gene>
    <name evidence="8" type="ORF">KVH43_09590</name>
</gene>
<keyword evidence="4 6" id="KW-1133">Transmembrane helix</keyword>
<comment type="subcellular location">
    <subcellularLocation>
        <location evidence="1">Membrane</location>
        <topology evidence="1">Multi-pass membrane protein</topology>
    </subcellularLocation>
</comment>
<feature type="transmembrane region" description="Helical" evidence="6">
    <location>
        <begin position="34"/>
        <end position="50"/>
    </location>
</feature>
<keyword evidence="5 6" id="KW-0472">Membrane</keyword>
<dbReference type="EMBL" id="CP078093">
    <property type="protein sequence ID" value="QXM05621.1"/>
    <property type="molecule type" value="Genomic_DNA"/>
</dbReference>
<comment type="similarity">
    <text evidence="2">Belongs to the EamA transporter family.</text>
</comment>
<feature type="domain" description="EamA" evidence="7">
    <location>
        <begin position="144"/>
        <end position="270"/>
    </location>
</feature>
<reference evidence="8" key="1">
    <citation type="submission" date="2021-07" db="EMBL/GenBank/DDBJ databases">
        <title>Complete genome sequence of Crassaminicella sp. 143-21, isolated from a deep-sea hydrothermal vent.</title>
        <authorList>
            <person name="Li X."/>
        </authorList>
    </citation>
    <scope>NUCLEOTIDE SEQUENCE</scope>
    <source>
        <strain evidence="8">143-21</strain>
    </source>
</reference>
<proteinExistence type="inferred from homology"/>
<dbReference type="PANTHER" id="PTHR22911">
    <property type="entry name" value="ACYL-MALONYL CONDENSING ENZYME-RELATED"/>
    <property type="match status" value="1"/>
</dbReference>
<keyword evidence="3 6" id="KW-0812">Transmembrane</keyword>
<evidence type="ECO:0000256" key="3">
    <source>
        <dbReference type="ARBA" id="ARBA00022692"/>
    </source>
</evidence>
<dbReference type="InterPro" id="IPR000620">
    <property type="entry name" value="EamA_dom"/>
</dbReference>
<feature type="transmembrane region" description="Helical" evidence="6">
    <location>
        <begin position="256"/>
        <end position="274"/>
    </location>
</feature>
<dbReference type="Pfam" id="PF00892">
    <property type="entry name" value="EamA"/>
    <property type="match status" value="2"/>
</dbReference>
<feature type="transmembrane region" description="Helical" evidence="6">
    <location>
        <begin position="174"/>
        <end position="191"/>
    </location>
</feature>
<dbReference type="PANTHER" id="PTHR22911:SF6">
    <property type="entry name" value="SOLUTE CARRIER FAMILY 35 MEMBER G1"/>
    <property type="match status" value="1"/>
</dbReference>
<sequence>MKNGVILAILSSLVFSIMNAFVKAVSLSVPYAEVVFFRSIIGTILIYLIMKRNKVGFLRKGIPLLVLRGVLGALYLLAYFYTISKIPLADASILVHLSPFFVIVFSVIFLKEKISKKTIYLLPIVILGAMLVIQPFNYSTYSIYALFGIISAIFSAGASITIRYLSKKHHTYEIIFYFLATATLVSIPLMWNDFIIPTARELFYLVCIGTVSLLGQVFLTKAFTHESAAVVAVTRYIGIVFNGMWGFLFWTEVPDMLTVLGGVLIVTACIAQSWKKQNAVISDKKTKNNKLNMKVQ</sequence>
<feature type="transmembrane region" description="Helical" evidence="6">
    <location>
        <begin position="203"/>
        <end position="220"/>
    </location>
</feature>
<accession>A0ABX8R9Z6</accession>
<feature type="transmembrane region" description="Helical" evidence="6">
    <location>
        <begin position="62"/>
        <end position="81"/>
    </location>
</feature>
<evidence type="ECO:0000256" key="5">
    <source>
        <dbReference type="ARBA" id="ARBA00023136"/>
    </source>
</evidence>
<feature type="transmembrane region" description="Helical" evidence="6">
    <location>
        <begin position="93"/>
        <end position="110"/>
    </location>
</feature>
<evidence type="ECO:0000256" key="2">
    <source>
        <dbReference type="ARBA" id="ARBA00007362"/>
    </source>
</evidence>